<feature type="compositionally biased region" description="Low complexity" evidence="5">
    <location>
        <begin position="219"/>
        <end position="228"/>
    </location>
</feature>
<dbReference type="EMBL" id="JAVRFE010000022">
    <property type="protein sequence ID" value="MDT0457586.1"/>
    <property type="molecule type" value="Genomic_DNA"/>
</dbReference>
<dbReference type="InterPro" id="IPR014284">
    <property type="entry name" value="RNA_pol_sigma-70_dom"/>
</dbReference>
<organism evidence="7 8">
    <name type="scientific">Streptomyces mooreae</name>
    <dbReference type="NCBI Taxonomy" id="3075523"/>
    <lineage>
        <taxon>Bacteria</taxon>
        <taxon>Bacillati</taxon>
        <taxon>Actinomycetota</taxon>
        <taxon>Actinomycetes</taxon>
        <taxon>Kitasatosporales</taxon>
        <taxon>Streptomycetaceae</taxon>
        <taxon>Streptomyces</taxon>
    </lineage>
</organism>
<proteinExistence type="inferred from homology"/>
<feature type="region of interest" description="Disordered" evidence="5">
    <location>
        <begin position="182"/>
        <end position="238"/>
    </location>
</feature>
<dbReference type="InterPro" id="IPR036388">
    <property type="entry name" value="WH-like_DNA-bd_sf"/>
</dbReference>
<evidence type="ECO:0000256" key="4">
    <source>
        <dbReference type="ARBA" id="ARBA00023163"/>
    </source>
</evidence>
<sequence length="238" mass="26051">MGHDAPPRWDRRMQQRLAHGEAAALGELYDRFASLVHSLAYRVLDDEDAADRVTREVFGYIWEHPDSYDPKQGPLRSWVAGVTRHQAVQRLRQAEAASARDCGSDAPAPAEIEQKIREASTAARADFIVTSMPAPLRAALELAYFQRRDYRQTAADLGVTEDEARRRLRLGLQLLSTAHNHQALPPAHRSAPAPRSAPASPHGPQAPRTPRGARPPYSPHTGPGTSAPPGGPGHGRSR</sequence>
<dbReference type="NCBIfam" id="TIGR02937">
    <property type="entry name" value="sigma70-ECF"/>
    <property type="match status" value="1"/>
</dbReference>
<keyword evidence="4" id="KW-0804">Transcription</keyword>
<dbReference type="Proteomes" id="UP001180551">
    <property type="component" value="Unassembled WGS sequence"/>
</dbReference>
<evidence type="ECO:0000313" key="8">
    <source>
        <dbReference type="Proteomes" id="UP001180551"/>
    </source>
</evidence>
<dbReference type="Pfam" id="PF04542">
    <property type="entry name" value="Sigma70_r2"/>
    <property type="match status" value="1"/>
</dbReference>
<evidence type="ECO:0000256" key="1">
    <source>
        <dbReference type="ARBA" id="ARBA00010641"/>
    </source>
</evidence>
<accession>A0ABU2T9K5</accession>
<evidence type="ECO:0000259" key="6">
    <source>
        <dbReference type="Pfam" id="PF04542"/>
    </source>
</evidence>
<feature type="compositionally biased region" description="Low complexity" evidence="5">
    <location>
        <begin position="185"/>
        <end position="202"/>
    </location>
</feature>
<dbReference type="Gene3D" id="1.10.1740.10">
    <property type="match status" value="1"/>
</dbReference>
<dbReference type="SUPFAM" id="SSF88659">
    <property type="entry name" value="Sigma3 and sigma4 domains of RNA polymerase sigma factors"/>
    <property type="match status" value="1"/>
</dbReference>
<evidence type="ECO:0000256" key="2">
    <source>
        <dbReference type="ARBA" id="ARBA00023015"/>
    </source>
</evidence>
<evidence type="ECO:0000256" key="5">
    <source>
        <dbReference type="SAM" id="MobiDB-lite"/>
    </source>
</evidence>
<evidence type="ECO:0000256" key="3">
    <source>
        <dbReference type="ARBA" id="ARBA00023082"/>
    </source>
</evidence>
<keyword evidence="2" id="KW-0805">Transcription regulation</keyword>
<evidence type="ECO:0000313" key="7">
    <source>
        <dbReference type="EMBL" id="MDT0457586.1"/>
    </source>
</evidence>
<dbReference type="PANTHER" id="PTHR43133:SF62">
    <property type="entry name" value="RNA POLYMERASE SIGMA FACTOR SIGZ"/>
    <property type="match status" value="1"/>
</dbReference>
<dbReference type="Gene3D" id="1.10.10.10">
    <property type="entry name" value="Winged helix-like DNA-binding domain superfamily/Winged helix DNA-binding domain"/>
    <property type="match status" value="1"/>
</dbReference>
<comment type="caution">
    <text evidence="7">The sequence shown here is derived from an EMBL/GenBank/DDBJ whole genome shotgun (WGS) entry which is preliminary data.</text>
</comment>
<feature type="domain" description="RNA polymerase sigma-70 region 2" evidence="6">
    <location>
        <begin position="28"/>
        <end position="94"/>
    </location>
</feature>
<gene>
    <name evidence="7" type="ORF">RM550_17885</name>
</gene>
<dbReference type="InterPro" id="IPR013325">
    <property type="entry name" value="RNA_pol_sigma_r2"/>
</dbReference>
<comment type="similarity">
    <text evidence="1">Belongs to the sigma-70 factor family. ECF subfamily.</text>
</comment>
<dbReference type="RefSeq" id="WP_311624709.1">
    <property type="nucleotide sequence ID" value="NZ_JAVRFE010000022.1"/>
</dbReference>
<reference evidence="7" key="1">
    <citation type="submission" date="2024-05" db="EMBL/GenBank/DDBJ databases">
        <title>30 novel species of actinomycetes from the DSMZ collection.</title>
        <authorList>
            <person name="Nouioui I."/>
        </authorList>
    </citation>
    <scope>NUCLEOTIDE SEQUENCE</scope>
    <source>
        <strain evidence="7">DSM 41527</strain>
    </source>
</reference>
<dbReference type="SUPFAM" id="SSF88946">
    <property type="entry name" value="Sigma2 domain of RNA polymerase sigma factors"/>
    <property type="match status" value="1"/>
</dbReference>
<keyword evidence="3" id="KW-0731">Sigma factor</keyword>
<protein>
    <submittedName>
        <fullName evidence="7">Sigma-70 family RNA polymerase sigma factor</fullName>
    </submittedName>
</protein>
<dbReference type="PANTHER" id="PTHR43133">
    <property type="entry name" value="RNA POLYMERASE ECF-TYPE SIGMA FACTO"/>
    <property type="match status" value="1"/>
</dbReference>
<dbReference type="InterPro" id="IPR007627">
    <property type="entry name" value="RNA_pol_sigma70_r2"/>
</dbReference>
<dbReference type="InterPro" id="IPR039425">
    <property type="entry name" value="RNA_pol_sigma-70-like"/>
</dbReference>
<name>A0ABU2T9K5_9ACTN</name>
<keyword evidence="8" id="KW-1185">Reference proteome</keyword>
<dbReference type="InterPro" id="IPR013324">
    <property type="entry name" value="RNA_pol_sigma_r3/r4-like"/>
</dbReference>